<protein>
    <recommendedName>
        <fullName evidence="5">Groucho/TLE N-terminal Q-rich domain-containing protein</fullName>
    </recommendedName>
</protein>
<accession>A0ABQ9HXR4</accession>
<feature type="compositionally biased region" description="Polar residues" evidence="4">
    <location>
        <begin position="92"/>
        <end position="108"/>
    </location>
</feature>
<keyword evidence="7" id="KW-1185">Reference proteome</keyword>
<dbReference type="EMBL" id="JARBHB010000003">
    <property type="protein sequence ID" value="KAJ8888850.1"/>
    <property type="molecule type" value="Genomic_DNA"/>
</dbReference>
<dbReference type="InterPro" id="IPR009146">
    <property type="entry name" value="Groucho_enhance"/>
</dbReference>
<reference evidence="6 7" key="1">
    <citation type="submission" date="2023-02" db="EMBL/GenBank/DDBJ databases">
        <title>LHISI_Scaffold_Assembly.</title>
        <authorList>
            <person name="Stuart O.P."/>
            <person name="Cleave R."/>
            <person name="Magrath M.J.L."/>
            <person name="Mikheyev A.S."/>
        </authorList>
    </citation>
    <scope>NUCLEOTIDE SEQUENCE [LARGE SCALE GENOMIC DNA]</scope>
    <source>
        <strain evidence="6">Daus_M_001</strain>
        <tissue evidence="6">Leg muscle</tissue>
    </source>
</reference>
<evidence type="ECO:0000313" key="7">
    <source>
        <dbReference type="Proteomes" id="UP001159363"/>
    </source>
</evidence>
<name>A0ABQ9HXR4_9NEOP</name>
<gene>
    <name evidence="6" type="ORF">PR048_008344</name>
</gene>
<comment type="similarity">
    <text evidence="2">Belongs to the WD repeat Groucho/TLE family.</text>
</comment>
<evidence type="ECO:0000313" key="6">
    <source>
        <dbReference type="EMBL" id="KAJ8888850.1"/>
    </source>
</evidence>
<evidence type="ECO:0000256" key="3">
    <source>
        <dbReference type="ARBA" id="ARBA00023242"/>
    </source>
</evidence>
<organism evidence="6 7">
    <name type="scientific">Dryococelus australis</name>
    <dbReference type="NCBI Taxonomy" id="614101"/>
    <lineage>
        <taxon>Eukaryota</taxon>
        <taxon>Metazoa</taxon>
        <taxon>Ecdysozoa</taxon>
        <taxon>Arthropoda</taxon>
        <taxon>Hexapoda</taxon>
        <taxon>Insecta</taxon>
        <taxon>Pterygota</taxon>
        <taxon>Neoptera</taxon>
        <taxon>Polyneoptera</taxon>
        <taxon>Phasmatodea</taxon>
        <taxon>Verophasmatodea</taxon>
        <taxon>Anareolatae</taxon>
        <taxon>Phasmatidae</taxon>
        <taxon>Eurycanthinae</taxon>
        <taxon>Dryococelus</taxon>
    </lineage>
</organism>
<sequence>MHSDHLQASSKGPITRFLLCQLPSYVLMVEVKTGKQQGTTQLMPAYLATVNHTPLTSGIKEMEYLCVVKQTTLQNSNPPTHPQTDDSEGDYSGQSRDYSPHQGEQSSVPGGDILPRFSHVRIVSDDVAGRRVFSEISRFPRHCIPASLYTRLVSPSSALEIPMLRAAQISLSNYTSQQHIGVPTFLSTRPAFRLFEYCSKFAFRGAFGWCAAGLGEGGSGFKSQTEIAKRLNAIIAQVLPFLAQEHQQSVATAVERAKQVTMTELNAIIGVQGQLLLGIVFHDGGWVMYTKMVVTYQDGGRLPRWWPPVMYKDMTNEKQVLAASSNI</sequence>
<evidence type="ECO:0000256" key="4">
    <source>
        <dbReference type="SAM" id="MobiDB-lite"/>
    </source>
</evidence>
<evidence type="ECO:0000256" key="1">
    <source>
        <dbReference type="ARBA" id="ARBA00004123"/>
    </source>
</evidence>
<dbReference type="PANTHER" id="PTHR10814:SF21">
    <property type="entry name" value="PROTEIN GROUCHO"/>
    <property type="match status" value="1"/>
</dbReference>
<evidence type="ECO:0000259" key="5">
    <source>
        <dbReference type="Pfam" id="PF03920"/>
    </source>
</evidence>
<dbReference type="InterPro" id="IPR005617">
    <property type="entry name" value="Groucho/TLE_N"/>
</dbReference>
<dbReference type="Proteomes" id="UP001159363">
    <property type="component" value="Chromosome 3"/>
</dbReference>
<feature type="region of interest" description="Disordered" evidence="4">
    <location>
        <begin position="73"/>
        <end position="113"/>
    </location>
</feature>
<comment type="caution">
    <text evidence="6">The sequence shown here is derived from an EMBL/GenBank/DDBJ whole genome shotgun (WGS) entry which is preliminary data.</text>
</comment>
<feature type="domain" description="Groucho/TLE N-terminal Q-rich" evidence="5">
    <location>
        <begin position="222"/>
        <end position="272"/>
    </location>
</feature>
<keyword evidence="3" id="KW-0539">Nucleus</keyword>
<dbReference type="PANTHER" id="PTHR10814">
    <property type="entry name" value="TRANSDUCIN-LIKE ENHANCER PROTEIN"/>
    <property type="match status" value="1"/>
</dbReference>
<dbReference type="Pfam" id="PF03920">
    <property type="entry name" value="TLE_N"/>
    <property type="match status" value="1"/>
</dbReference>
<comment type="subcellular location">
    <subcellularLocation>
        <location evidence="1">Nucleus</location>
    </subcellularLocation>
</comment>
<proteinExistence type="inferred from homology"/>
<evidence type="ECO:0000256" key="2">
    <source>
        <dbReference type="ARBA" id="ARBA00005969"/>
    </source>
</evidence>